<dbReference type="RefSeq" id="WP_075568720.1">
    <property type="nucleotide sequence ID" value="NZ_MSDO01000003.1"/>
</dbReference>
<dbReference type="GO" id="GO:0034338">
    <property type="term" value="F:short-chain carboxylesterase activity"/>
    <property type="evidence" value="ECO:0007669"/>
    <property type="project" value="TreeGrafter"/>
</dbReference>
<evidence type="ECO:0000256" key="1">
    <source>
        <dbReference type="ARBA" id="ARBA00010884"/>
    </source>
</evidence>
<dbReference type="PIRSF" id="PIRSF005211">
    <property type="entry name" value="Ab_hydro_YheT"/>
    <property type="match status" value="1"/>
</dbReference>
<keyword evidence="2" id="KW-0719">Serine esterase</keyword>
<dbReference type="OrthoDB" id="332676at2"/>
<proteinExistence type="inferred from homology"/>
<dbReference type="NCBIfam" id="NF008218">
    <property type="entry name" value="PRK10985.1"/>
    <property type="match status" value="1"/>
</dbReference>
<dbReference type="Proteomes" id="UP000186878">
    <property type="component" value="Unassembled WGS sequence"/>
</dbReference>
<dbReference type="InterPro" id="IPR050960">
    <property type="entry name" value="AB_hydrolase_4_sf"/>
</dbReference>
<name>A0A1Q8SVQ0_9GAMM</name>
<evidence type="ECO:0000256" key="4">
    <source>
        <dbReference type="PIRSR" id="PIRSR005211-1"/>
    </source>
</evidence>
<evidence type="ECO:0000313" key="6">
    <source>
        <dbReference type="EMBL" id="OLO05499.1"/>
    </source>
</evidence>
<dbReference type="AlphaFoldDB" id="A0A1Q8SVQ0"/>
<dbReference type="PROSITE" id="PS01133">
    <property type="entry name" value="UPF0017"/>
    <property type="match status" value="1"/>
</dbReference>
<dbReference type="EMBL" id="MSDO01000003">
    <property type="protein sequence ID" value="OLO05499.1"/>
    <property type="molecule type" value="Genomic_DNA"/>
</dbReference>
<feature type="active site" description="Charge relay system" evidence="4">
    <location>
        <position position="272"/>
    </location>
</feature>
<feature type="active site" description="Charge relay system" evidence="4">
    <location>
        <position position="300"/>
    </location>
</feature>
<dbReference type="InterPro" id="IPR012020">
    <property type="entry name" value="ABHD4"/>
</dbReference>
<dbReference type="Pfam" id="PF00561">
    <property type="entry name" value="Abhydrolase_1"/>
    <property type="match status" value="1"/>
</dbReference>
<organism evidence="6 7">
    <name type="scientific">Salinicola socius</name>
    <dbReference type="NCBI Taxonomy" id="404433"/>
    <lineage>
        <taxon>Bacteria</taxon>
        <taxon>Pseudomonadati</taxon>
        <taxon>Pseudomonadota</taxon>
        <taxon>Gammaproteobacteria</taxon>
        <taxon>Oceanospirillales</taxon>
        <taxon>Halomonadaceae</taxon>
        <taxon>Salinicola</taxon>
    </lineage>
</organism>
<dbReference type="PANTHER" id="PTHR10794:SF94">
    <property type="entry name" value="ESTERASE YHET-RELATED"/>
    <property type="match status" value="1"/>
</dbReference>
<comment type="caution">
    <text evidence="6">The sequence shown here is derived from an EMBL/GenBank/DDBJ whole genome shotgun (WGS) entry which is preliminary data.</text>
</comment>
<comment type="similarity">
    <text evidence="1">Belongs to the AB hydrolase superfamily. AB hydrolase 4 family.</text>
</comment>
<evidence type="ECO:0000313" key="7">
    <source>
        <dbReference type="Proteomes" id="UP000186878"/>
    </source>
</evidence>
<dbReference type="SUPFAM" id="SSF53474">
    <property type="entry name" value="alpha/beta-Hydrolases"/>
    <property type="match status" value="1"/>
</dbReference>
<keyword evidence="7" id="KW-1185">Reference proteome</keyword>
<dbReference type="STRING" id="404433.BTW07_03210"/>
<dbReference type="Gene3D" id="3.40.50.1820">
    <property type="entry name" value="alpha/beta hydrolase"/>
    <property type="match status" value="1"/>
</dbReference>
<dbReference type="GO" id="GO:0047372">
    <property type="term" value="F:monoacylglycerol lipase activity"/>
    <property type="evidence" value="ECO:0007669"/>
    <property type="project" value="TreeGrafter"/>
</dbReference>
<sequence>MASTIVSADFRPPSGLHNAHFQTMLPRVLPLRPVARDTEIVNLPDGDFVELAWIRPAPQHHDAPIFLLFHGLEGSFDSPYARELLHAAGRMGWRGVLMHFRGCGQTPNRLPRAYHSGDTADAYWIMGQLAQRYPHALMAAAGVSLGANMLLKLVAEQGGDGLPLEGAIAINAPLDLAASADTLNQGVSRLYQHYLLRQLKCKVLARMEAMPLPLKINAQQVRQLNSFWAYDNDVTAPLHGFHSASDYYRRASAGPLLGEIELPTLILHADDDPFMPANLFSRLPPPSPSVRVEIARHGGHVGYVERRGGRLCSWLTRRVEAQLQQWAPRRQRLTVPYPQHDR</sequence>
<accession>A0A1Q8SVQ0</accession>
<dbReference type="InterPro" id="IPR029058">
    <property type="entry name" value="AB_hydrolase_fold"/>
</dbReference>
<evidence type="ECO:0000256" key="2">
    <source>
        <dbReference type="ARBA" id="ARBA00022487"/>
    </source>
</evidence>
<evidence type="ECO:0000256" key="3">
    <source>
        <dbReference type="ARBA" id="ARBA00022801"/>
    </source>
</evidence>
<gene>
    <name evidence="6" type="ORF">BTW07_03210</name>
</gene>
<dbReference type="InterPro" id="IPR000952">
    <property type="entry name" value="AB_hydrolase_4_CS"/>
</dbReference>
<dbReference type="InterPro" id="IPR000073">
    <property type="entry name" value="AB_hydrolase_1"/>
</dbReference>
<evidence type="ECO:0000259" key="5">
    <source>
        <dbReference type="Pfam" id="PF00561"/>
    </source>
</evidence>
<feature type="domain" description="AB hydrolase-1" evidence="5">
    <location>
        <begin position="64"/>
        <end position="305"/>
    </location>
</feature>
<protein>
    <submittedName>
        <fullName evidence="6">Hydrolase</fullName>
    </submittedName>
</protein>
<feature type="active site" description="Charge relay system" evidence="4">
    <location>
        <position position="144"/>
    </location>
</feature>
<dbReference type="PANTHER" id="PTHR10794">
    <property type="entry name" value="ABHYDROLASE DOMAIN-CONTAINING PROTEIN"/>
    <property type="match status" value="1"/>
</dbReference>
<keyword evidence="3 6" id="KW-0378">Hydrolase</keyword>
<reference evidence="6 7" key="1">
    <citation type="submission" date="2016-12" db="EMBL/GenBank/DDBJ databases">
        <title>Draft genome sequences of strains Salinicola socius SMB35, Salinicola sp. MH3R3-1 and Chromohalobacter sp. SMB17 from the Verkhnekamsk potash mining region of Russia.</title>
        <authorList>
            <person name="Mavrodi D.V."/>
            <person name="Olsson B.E."/>
            <person name="Korsakova E.S."/>
            <person name="Pyankova A."/>
            <person name="Mavrodi O.V."/>
            <person name="Plotnikova E.G."/>
        </authorList>
    </citation>
    <scope>NUCLEOTIDE SEQUENCE [LARGE SCALE GENOMIC DNA]</scope>
    <source>
        <strain evidence="6 7">SMB35</strain>
    </source>
</reference>